<accession>A0A1R4IA61</accession>
<sequence length="37" mass="4160">MVRLPRDCSFIQSAKEFTQANQECASAPPQPRPRLDA</sequence>
<organism evidence="1 2">
    <name type="scientific">Luteococcus japonicus LSP_Lj1</name>
    <dbReference type="NCBI Taxonomy" id="1255658"/>
    <lineage>
        <taxon>Bacteria</taxon>
        <taxon>Bacillati</taxon>
        <taxon>Actinomycetota</taxon>
        <taxon>Actinomycetes</taxon>
        <taxon>Propionibacteriales</taxon>
        <taxon>Propionibacteriaceae</taxon>
        <taxon>Luteococcus</taxon>
    </lineage>
</organism>
<reference evidence="1 2" key="1">
    <citation type="submission" date="2017-02" db="EMBL/GenBank/DDBJ databases">
        <authorList>
            <person name="Peterson S.W."/>
        </authorList>
    </citation>
    <scope>NUCLEOTIDE SEQUENCE [LARGE SCALE GENOMIC DNA]</scope>
    <source>
        <strain evidence="1 2">LSP_Lj1</strain>
    </source>
</reference>
<dbReference type="AlphaFoldDB" id="A0A1R4IA61"/>
<protein>
    <submittedName>
        <fullName evidence="1">Uncharacterized protein</fullName>
    </submittedName>
</protein>
<evidence type="ECO:0000313" key="1">
    <source>
        <dbReference type="EMBL" id="SJN16494.1"/>
    </source>
</evidence>
<dbReference type="STRING" id="1255658.FM114_00675"/>
<proteinExistence type="predicted"/>
<dbReference type="Proteomes" id="UP000188342">
    <property type="component" value="Unassembled WGS sequence"/>
</dbReference>
<keyword evidence="2" id="KW-1185">Reference proteome</keyword>
<dbReference type="EMBL" id="FUKQ01000001">
    <property type="protein sequence ID" value="SJN16494.1"/>
    <property type="molecule type" value="Genomic_DNA"/>
</dbReference>
<gene>
    <name evidence="1" type="ORF">FM114_00675</name>
</gene>
<name>A0A1R4IA61_9ACTN</name>
<evidence type="ECO:0000313" key="2">
    <source>
        <dbReference type="Proteomes" id="UP000188342"/>
    </source>
</evidence>